<sequence length="93" mass="10399">MLSSSSRPRLHPLSPPRTGAASPLQAVCEGCTRIISDRFLLRVNDASWHEHCLQCAACQRPLSATCYCRDTKLYCKSDYQQTVNTLCVPGRKE</sequence>
<dbReference type="PANTHER" id="PTHR24208">
    <property type="entry name" value="LIM/HOMEOBOX PROTEIN LHX"/>
    <property type="match status" value="1"/>
</dbReference>
<dbReference type="Ensembl" id="ENSAPOT00000023143.1">
    <property type="protein sequence ID" value="ENSAPOP00000014664.1"/>
    <property type="gene ID" value="ENSAPOG00000017569.1"/>
</dbReference>
<evidence type="ECO:0000313" key="11">
    <source>
        <dbReference type="Ensembl" id="ENSAPOP00000014664.1"/>
    </source>
</evidence>
<comment type="subcellular location">
    <subcellularLocation>
        <location evidence="1">Nucleus</location>
    </subcellularLocation>
</comment>
<dbReference type="PROSITE" id="PS50023">
    <property type="entry name" value="LIM_DOMAIN_2"/>
    <property type="match status" value="1"/>
</dbReference>
<dbReference type="GO" id="GO:0000977">
    <property type="term" value="F:RNA polymerase II transcription regulatory region sequence-specific DNA binding"/>
    <property type="evidence" value="ECO:0007669"/>
    <property type="project" value="TreeGrafter"/>
</dbReference>
<dbReference type="InParanoid" id="A0A3Q1FEB3"/>
<evidence type="ECO:0000256" key="2">
    <source>
        <dbReference type="ARBA" id="ARBA00022723"/>
    </source>
</evidence>
<organism evidence="11 12">
    <name type="scientific">Acanthochromis polyacanthus</name>
    <name type="common">spiny chromis</name>
    <dbReference type="NCBI Taxonomy" id="80966"/>
    <lineage>
        <taxon>Eukaryota</taxon>
        <taxon>Metazoa</taxon>
        <taxon>Chordata</taxon>
        <taxon>Craniata</taxon>
        <taxon>Vertebrata</taxon>
        <taxon>Euteleostomi</taxon>
        <taxon>Actinopterygii</taxon>
        <taxon>Neopterygii</taxon>
        <taxon>Teleostei</taxon>
        <taxon>Neoteleostei</taxon>
        <taxon>Acanthomorphata</taxon>
        <taxon>Ovalentaria</taxon>
        <taxon>Pomacentridae</taxon>
        <taxon>Acanthochromis</taxon>
    </lineage>
</organism>
<keyword evidence="3 8" id="KW-0862">Zinc</keyword>
<evidence type="ECO:0000256" key="8">
    <source>
        <dbReference type="PROSITE-ProRule" id="PRU00125"/>
    </source>
</evidence>
<proteinExistence type="predicted"/>
<feature type="domain" description="LIM zinc-binding" evidence="10">
    <location>
        <begin position="26"/>
        <end position="85"/>
    </location>
</feature>
<evidence type="ECO:0000256" key="7">
    <source>
        <dbReference type="ARBA" id="ARBA00023242"/>
    </source>
</evidence>
<name>A0A3Q1FEB3_9TELE</name>
<reference evidence="11" key="1">
    <citation type="submission" date="2025-08" db="UniProtKB">
        <authorList>
            <consortium name="Ensembl"/>
        </authorList>
    </citation>
    <scope>IDENTIFICATION</scope>
</reference>
<keyword evidence="12" id="KW-1185">Reference proteome</keyword>
<reference evidence="11" key="2">
    <citation type="submission" date="2025-09" db="UniProtKB">
        <authorList>
            <consortium name="Ensembl"/>
        </authorList>
    </citation>
    <scope>IDENTIFICATION</scope>
</reference>
<evidence type="ECO:0000259" key="10">
    <source>
        <dbReference type="PROSITE" id="PS50023"/>
    </source>
</evidence>
<evidence type="ECO:0000256" key="4">
    <source>
        <dbReference type="ARBA" id="ARBA00023038"/>
    </source>
</evidence>
<dbReference type="Gene3D" id="2.10.110.10">
    <property type="entry name" value="Cysteine Rich Protein"/>
    <property type="match status" value="1"/>
</dbReference>
<dbReference type="GO" id="GO:0005634">
    <property type="term" value="C:nucleus"/>
    <property type="evidence" value="ECO:0007669"/>
    <property type="project" value="UniProtKB-SubCell"/>
</dbReference>
<dbReference type="SMART" id="SM00132">
    <property type="entry name" value="LIM"/>
    <property type="match status" value="1"/>
</dbReference>
<dbReference type="CDD" id="cd09371">
    <property type="entry name" value="LIM1_Lmx1b"/>
    <property type="match status" value="1"/>
</dbReference>
<evidence type="ECO:0000256" key="9">
    <source>
        <dbReference type="SAM" id="MobiDB-lite"/>
    </source>
</evidence>
<evidence type="ECO:0000256" key="5">
    <source>
        <dbReference type="ARBA" id="ARBA00023125"/>
    </source>
</evidence>
<evidence type="ECO:0000256" key="3">
    <source>
        <dbReference type="ARBA" id="ARBA00022833"/>
    </source>
</evidence>
<dbReference type="GeneTree" id="ENSGT00940000157955"/>
<dbReference type="STRING" id="80966.ENSAPOP00000014664"/>
<accession>A0A3Q1FEB3</accession>
<dbReference type="PROSITE" id="PS00478">
    <property type="entry name" value="LIM_DOMAIN_1"/>
    <property type="match status" value="1"/>
</dbReference>
<evidence type="ECO:0000313" key="12">
    <source>
        <dbReference type="Proteomes" id="UP000257200"/>
    </source>
</evidence>
<protein>
    <recommendedName>
        <fullName evidence="10">LIM zinc-binding domain-containing protein</fullName>
    </recommendedName>
</protein>
<dbReference type="SUPFAM" id="SSF57716">
    <property type="entry name" value="Glucocorticoid receptor-like (DNA-binding domain)"/>
    <property type="match status" value="2"/>
</dbReference>
<dbReference type="GO" id="GO:0046872">
    <property type="term" value="F:metal ion binding"/>
    <property type="evidence" value="ECO:0007669"/>
    <property type="project" value="UniProtKB-KW"/>
</dbReference>
<dbReference type="PANTHER" id="PTHR24208:SF166">
    <property type="entry name" value="LIM HOMEOBOX TRANSCRIPTION FACTOR 1 ALPHA, ISOFORM B"/>
    <property type="match status" value="1"/>
</dbReference>
<keyword evidence="7" id="KW-0539">Nucleus</keyword>
<keyword evidence="5" id="KW-0238">DNA-binding</keyword>
<dbReference type="InterPro" id="IPR001781">
    <property type="entry name" value="Znf_LIM"/>
</dbReference>
<dbReference type="InterPro" id="IPR050453">
    <property type="entry name" value="LIM_Homeobox_TF"/>
</dbReference>
<dbReference type="Pfam" id="PF00412">
    <property type="entry name" value="LIM"/>
    <property type="match status" value="1"/>
</dbReference>
<dbReference type="AlphaFoldDB" id="A0A3Q1FEB3"/>
<evidence type="ECO:0000256" key="1">
    <source>
        <dbReference type="ARBA" id="ARBA00004123"/>
    </source>
</evidence>
<dbReference type="GO" id="GO:0030182">
    <property type="term" value="P:neuron differentiation"/>
    <property type="evidence" value="ECO:0007669"/>
    <property type="project" value="TreeGrafter"/>
</dbReference>
<keyword evidence="2 8" id="KW-0479">Metal-binding</keyword>
<evidence type="ECO:0000256" key="6">
    <source>
        <dbReference type="ARBA" id="ARBA00023155"/>
    </source>
</evidence>
<dbReference type="GO" id="GO:0000981">
    <property type="term" value="F:DNA-binding transcription factor activity, RNA polymerase II-specific"/>
    <property type="evidence" value="ECO:0007669"/>
    <property type="project" value="TreeGrafter"/>
</dbReference>
<feature type="region of interest" description="Disordered" evidence="9">
    <location>
        <begin position="1"/>
        <end position="22"/>
    </location>
</feature>
<keyword evidence="6" id="KW-0371">Homeobox</keyword>
<dbReference type="Proteomes" id="UP000257200">
    <property type="component" value="Unplaced"/>
</dbReference>
<keyword evidence="4 8" id="KW-0440">LIM domain</keyword>